<feature type="region of interest" description="Disordered" evidence="1">
    <location>
        <begin position="37"/>
        <end position="69"/>
    </location>
</feature>
<dbReference type="GeneID" id="91087105"/>
<keyword evidence="3" id="KW-1185">Reference proteome</keyword>
<accession>A0AAJ8M1I5</accession>
<evidence type="ECO:0000313" key="3">
    <source>
        <dbReference type="Proteomes" id="UP000094043"/>
    </source>
</evidence>
<organism evidence="2 3">
    <name type="scientific">Cryptococcus depauperatus CBS 7841</name>
    <dbReference type="NCBI Taxonomy" id="1295531"/>
    <lineage>
        <taxon>Eukaryota</taxon>
        <taxon>Fungi</taxon>
        <taxon>Dikarya</taxon>
        <taxon>Basidiomycota</taxon>
        <taxon>Agaricomycotina</taxon>
        <taxon>Tremellomycetes</taxon>
        <taxon>Tremellales</taxon>
        <taxon>Cryptococcaceae</taxon>
        <taxon>Cryptococcus</taxon>
    </lineage>
</organism>
<evidence type="ECO:0000313" key="2">
    <source>
        <dbReference type="EMBL" id="WVN87706.1"/>
    </source>
</evidence>
<dbReference type="KEGG" id="cdep:91087105"/>
<name>A0AAJ8M1I5_9TREE</name>
<dbReference type="Proteomes" id="UP000094043">
    <property type="component" value="Chromosome 3"/>
</dbReference>
<gene>
    <name evidence="2" type="ORF">L203_102894</name>
</gene>
<dbReference type="EMBL" id="CP143786">
    <property type="protein sequence ID" value="WVN87706.1"/>
    <property type="molecule type" value="Genomic_DNA"/>
</dbReference>
<dbReference type="RefSeq" id="XP_066068406.1">
    <property type="nucleotide sequence ID" value="XM_066212309.1"/>
</dbReference>
<evidence type="ECO:0000256" key="1">
    <source>
        <dbReference type="SAM" id="MobiDB-lite"/>
    </source>
</evidence>
<feature type="compositionally biased region" description="Low complexity" evidence="1">
    <location>
        <begin position="39"/>
        <end position="56"/>
    </location>
</feature>
<protein>
    <submittedName>
        <fullName evidence="2">Uncharacterized protein</fullName>
    </submittedName>
</protein>
<reference evidence="2" key="2">
    <citation type="journal article" date="2022" name="Elife">
        <title>Obligate sexual reproduction of a homothallic fungus closely related to the Cryptococcus pathogenic species complex.</title>
        <authorList>
            <person name="Passer A.R."/>
            <person name="Clancey S.A."/>
            <person name="Shea T."/>
            <person name="David-Palma M."/>
            <person name="Averette A.F."/>
            <person name="Boekhout T."/>
            <person name="Porcel B.M."/>
            <person name="Nowrousian M."/>
            <person name="Cuomo C.A."/>
            <person name="Sun S."/>
            <person name="Heitman J."/>
            <person name="Coelho M.A."/>
        </authorList>
    </citation>
    <scope>NUCLEOTIDE SEQUENCE</scope>
    <source>
        <strain evidence="2">CBS 7841</strain>
    </source>
</reference>
<sequence>MRTTIKEVLTCAGAYGSGSHPVGVKVASKLARHDSAPFSTSLKSSDSPSSNGSTTSRAASANYGCSARRASATDSKNGAIECPSVIRKKMQLKIAKIIKFDEGRQALEN</sequence>
<dbReference type="AlphaFoldDB" id="A0AAJ8M1I5"/>
<reference evidence="2" key="1">
    <citation type="submission" date="2016-06" db="EMBL/GenBank/DDBJ databases">
        <authorList>
            <person name="Cuomo C."/>
            <person name="Litvintseva A."/>
            <person name="Heitman J."/>
            <person name="Chen Y."/>
            <person name="Sun S."/>
            <person name="Springer D."/>
            <person name="Dromer F."/>
            <person name="Young S."/>
            <person name="Zeng Q."/>
            <person name="Chapman S."/>
            <person name="Gujja S."/>
            <person name="Saif S."/>
            <person name="Birren B."/>
        </authorList>
    </citation>
    <scope>NUCLEOTIDE SEQUENCE</scope>
    <source>
        <strain evidence="2">CBS 7841</strain>
    </source>
</reference>
<proteinExistence type="predicted"/>
<reference evidence="2" key="3">
    <citation type="submission" date="2024-01" db="EMBL/GenBank/DDBJ databases">
        <authorList>
            <person name="Coelho M.A."/>
            <person name="David-Palma M."/>
            <person name="Shea T."/>
            <person name="Sun S."/>
            <person name="Cuomo C.A."/>
            <person name="Heitman J."/>
        </authorList>
    </citation>
    <scope>NUCLEOTIDE SEQUENCE</scope>
    <source>
        <strain evidence="2">CBS 7841</strain>
    </source>
</reference>